<proteinExistence type="predicted"/>
<name>A0A059T5I2_9CAUD</name>
<accession>A0A059T5I2</accession>
<reference evidence="1" key="1">
    <citation type="journal article" date="2014" name="Appl. Environ. Microbiol.">
        <title>Comparative genomic and morphological analysis of Listeria phages isolated from farm environments.</title>
        <authorList>
            <person name="Denes T."/>
            <person name="Vongkamjan K."/>
            <person name="Ackermann H.W."/>
            <person name="Moreno Switt A.I."/>
            <person name="Wiedmann M."/>
            <person name="den Bakker H.C."/>
        </authorList>
    </citation>
    <scope>NUCLEOTIDE SEQUENCE</scope>
</reference>
<dbReference type="EMBL" id="KJ094026">
    <property type="protein sequence ID" value="AHL18933.1"/>
    <property type="molecule type" value="Genomic_DNA"/>
</dbReference>
<gene>
    <name evidence="1" type="ORF">LP032_084</name>
</gene>
<evidence type="ECO:0000313" key="1">
    <source>
        <dbReference type="EMBL" id="AHL18933.1"/>
    </source>
</evidence>
<sequence length="217" mass="25277">MKNYRVERIESKDAKPFILGLHYAQRMPSISYAYGIFLGEELLGICTIGKPASNPLCVGVCGKEYSHKVFELNRLCMKDKLGKNVLSFFVSKVLKDLKKENLILISYADTGMNHSGYIYQATNWMYTGLTAGRTDKYTPENKHSRHYTNEFNHLRKVRTAKHRYIYVAGDKRFVKEVKVKIRYEEQPYPKDTNSDYELGTRQKTKILNTEDNTVFYQ</sequence>
<protein>
    <recommendedName>
        <fullName evidence="2">DNA modification protein Mom-like protein</fullName>
    </recommendedName>
</protein>
<dbReference type="InterPro" id="IPR057895">
    <property type="entry name" value="Mom"/>
</dbReference>
<dbReference type="Pfam" id="PF25680">
    <property type="entry name" value="Mom"/>
    <property type="match status" value="1"/>
</dbReference>
<organism evidence="1">
    <name type="scientific">Listeria phage LP-032</name>
    <dbReference type="NCBI Taxonomy" id="1173746"/>
    <lineage>
        <taxon>Viruses</taxon>
        <taxon>Duplodnaviria</taxon>
        <taxon>Heunggongvirae</taxon>
        <taxon>Uroviricota</taxon>
        <taxon>Caudoviricetes</taxon>
        <taxon>Homburgvirus</taxon>
        <taxon>Homburgvirus LP26</taxon>
    </lineage>
</organism>
<evidence type="ECO:0008006" key="2">
    <source>
        <dbReference type="Google" id="ProtNLM"/>
    </source>
</evidence>